<feature type="non-terminal residue" evidence="1">
    <location>
        <position position="52"/>
    </location>
</feature>
<protein>
    <submittedName>
        <fullName evidence="1">Uncharacterized protein</fullName>
    </submittedName>
</protein>
<sequence>FVECVGGTCYVWFWPSRNWFWRRIFDVGHAAVSRHRLKNASRGGQSILTDHR</sequence>
<accession>A0ABD1CCW8</accession>
<evidence type="ECO:0000313" key="1">
    <source>
        <dbReference type="EMBL" id="KAL1374230.1"/>
    </source>
</evidence>
<keyword evidence="2" id="KW-1185">Reference proteome</keyword>
<gene>
    <name evidence="1" type="ORF">pipiens_000776</name>
</gene>
<feature type="non-terminal residue" evidence="1">
    <location>
        <position position="1"/>
    </location>
</feature>
<reference evidence="1 2" key="1">
    <citation type="submission" date="2024-05" db="EMBL/GenBank/DDBJ databases">
        <title>Culex pipiens pipiens assembly and annotation.</title>
        <authorList>
            <person name="Alout H."/>
            <person name="Durand T."/>
        </authorList>
    </citation>
    <scope>NUCLEOTIDE SEQUENCE [LARGE SCALE GENOMIC DNA]</scope>
    <source>
        <strain evidence="1">HA-2024</strain>
        <tissue evidence="1">Whole body</tissue>
    </source>
</reference>
<name>A0ABD1CCW8_CULPP</name>
<evidence type="ECO:0000313" key="2">
    <source>
        <dbReference type="Proteomes" id="UP001562425"/>
    </source>
</evidence>
<dbReference type="AlphaFoldDB" id="A0ABD1CCW8"/>
<dbReference type="Proteomes" id="UP001562425">
    <property type="component" value="Unassembled WGS sequence"/>
</dbReference>
<organism evidence="1 2">
    <name type="scientific">Culex pipiens pipiens</name>
    <name type="common">Northern house mosquito</name>
    <dbReference type="NCBI Taxonomy" id="38569"/>
    <lineage>
        <taxon>Eukaryota</taxon>
        <taxon>Metazoa</taxon>
        <taxon>Ecdysozoa</taxon>
        <taxon>Arthropoda</taxon>
        <taxon>Hexapoda</taxon>
        <taxon>Insecta</taxon>
        <taxon>Pterygota</taxon>
        <taxon>Neoptera</taxon>
        <taxon>Endopterygota</taxon>
        <taxon>Diptera</taxon>
        <taxon>Nematocera</taxon>
        <taxon>Culicoidea</taxon>
        <taxon>Culicidae</taxon>
        <taxon>Culicinae</taxon>
        <taxon>Culicini</taxon>
        <taxon>Culex</taxon>
        <taxon>Culex</taxon>
    </lineage>
</organism>
<comment type="caution">
    <text evidence="1">The sequence shown here is derived from an EMBL/GenBank/DDBJ whole genome shotgun (WGS) entry which is preliminary data.</text>
</comment>
<proteinExistence type="predicted"/>
<dbReference type="EMBL" id="JBEHCU010013534">
    <property type="protein sequence ID" value="KAL1374230.1"/>
    <property type="molecule type" value="Genomic_DNA"/>
</dbReference>